<dbReference type="Proteomes" id="UP000176614">
    <property type="component" value="Unassembled WGS sequence"/>
</dbReference>
<evidence type="ECO:0008006" key="3">
    <source>
        <dbReference type="Google" id="ProtNLM"/>
    </source>
</evidence>
<dbReference type="SUPFAM" id="SSF53474">
    <property type="entry name" value="alpha/beta-Hydrolases"/>
    <property type="match status" value="1"/>
</dbReference>
<comment type="caution">
    <text evidence="1">The sequence shown here is derived from an EMBL/GenBank/DDBJ whole genome shotgun (WGS) entry which is preliminary data.</text>
</comment>
<dbReference type="PANTHER" id="PTHR15394:SF3">
    <property type="entry name" value="SERINE HYDROLASE RBBP9"/>
    <property type="match status" value="1"/>
</dbReference>
<accession>A0A1F4W2X7</accession>
<dbReference type="GO" id="GO:0016787">
    <property type="term" value="F:hydrolase activity"/>
    <property type="evidence" value="ECO:0007669"/>
    <property type="project" value="InterPro"/>
</dbReference>
<proteinExistence type="predicted"/>
<name>A0A1F4W2X7_UNCKA</name>
<reference evidence="1 2" key="1">
    <citation type="journal article" date="2016" name="Nat. Commun.">
        <title>Thousands of microbial genomes shed light on interconnected biogeochemical processes in an aquifer system.</title>
        <authorList>
            <person name="Anantharaman K."/>
            <person name="Brown C.T."/>
            <person name="Hug L.A."/>
            <person name="Sharon I."/>
            <person name="Castelle C.J."/>
            <person name="Probst A.J."/>
            <person name="Thomas B.C."/>
            <person name="Singh A."/>
            <person name="Wilkins M.J."/>
            <person name="Karaoz U."/>
            <person name="Brodie E.L."/>
            <person name="Williams K.H."/>
            <person name="Hubbard S.S."/>
            <person name="Banfield J.F."/>
        </authorList>
    </citation>
    <scope>NUCLEOTIDE SEQUENCE [LARGE SCALE GENOMIC DNA]</scope>
</reference>
<protein>
    <recommendedName>
        <fullName evidence="3">Alpha/beta hydrolase</fullName>
    </recommendedName>
</protein>
<dbReference type="Gene3D" id="3.40.50.1820">
    <property type="entry name" value="alpha/beta hydrolase"/>
    <property type="match status" value="1"/>
</dbReference>
<dbReference type="PANTHER" id="PTHR15394">
    <property type="entry name" value="SERINE HYDROLASE RBBP9"/>
    <property type="match status" value="1"/>
</dbReference>
<evidence type="ECO:0000313" key="2">
    <source>
        <dbReference type="Proteomes" id="UP000176614"/>
    </source>
</evidence>
<dbReference type="Pfam" id="PF06821">
    <property type="entry name" value="Ser_hydrolase"/>
    <property type="match status" value="1"/>
</dbReference>
<gene>
    <name evidence="1" type="ORF">A2264_05055</name>
</gene>
<evidence type="ECO:0000313" key="1">
    <source>
        <dbReference type="EMBL" id="OGC63715.1"/>
    </source>
</evidence>
<organism evidence="1 2">
    <name type="scientific">candidate division WWE3 bacterium RIFOXYA2_FULL_46_9</name>
    <dbReference type="NCBI Taxonomy" id="1802636"/>
    <lineage>
        <taxon>Bacteria</taxon>
        <taxon>Katanobacteria</taxon>
    </lineage>
</organism>
<dbReference type="AlphaFoldDB" id="A0A1F4W2X7"/>
<dbReference type="InterPro" id="IPR029058">
    <property type="entry name" value="AB_hydrolase_fold"/>
</dbReference>
<dbReference type="EMBL" id="MEVT01000004">
    <property type="protein sequence ID" value="OGC63715.1"/>
    <property type="molecule type" value="Genomic_DNA"/>
</dbReference>
<dbReference type="InterPro" id="IPR010662">
    <property type="entry name" value="RBBP9/YdeN"/>
</dbReference>
<sequence length="189" mass="21833">MERKRAFIIHGWTGRDDQDWFPWALKELESRGYSASTPAMPNPDYPVMSEWLAEMTNSLGKLRQTDILIGHSMGCQTIIRYLDQQNEKVDKVILVAGWEILSKEALPLPEDHKIVQSWYETPINYEKVKHLANVFVALFSDNDPWVPLEQNKLAYREKLGAKIIVEHNKGHFMKEVGGVTKIPVLLKYI</sequence>